<sequence length="246" mass="28476">MGWDIKYGRDMGYGIRIVCDYKVLDQWIGYVLPCGPRRWTIVHGRRTFRSRAFVYIRRRSETNQTISSEIESVRRKEIQSDIETSFFGLRYALLPFSRTHLLLTSSVERRERHTTSPSPVLSRRQIDIHFACNPNAIINQESKYSVDEHHKSHRLPLYRSSIGLGVNLLNSDTLRPYTWHNEQANTKHGSQLSLNTRTSIRIGNVDTIRRDVMADAMRCEVMMRGDCNTMGQSVSLLLAGELCWKG</sequence>
<dbReference type="EMBL" id="ML978074">
    <property type="protein sequence ID" value="KAF2011693.1"/>
    <property type="molecule type" value="Genomic_DNA"/>
</dbReference>
<organism evidence="1 2">
    <name type="scientific">Aaosphaeria arxii CBS 175.79</name>
    <dbReference type="NCBI Taxonomy" id="1450172"/>
    <lineage>
        <taxon>Eukaryota</taxon>
        <taxon>Fungi</taxon>
        <taxon>Dikarya</taxon>
        <taxon>Ascomycota</taxon>
        <taxon>Pezizomycotina</taxon>
        <taxon>Dothideomycetes</taxon>
        <taxon>Pleosporomycetidae</taxon>
        <taxon>Pleosporales</taxon>
        <taxon>Pleosporales incertae sedis</taxon>
        <taxon>Aaosphaeria</taxon>
    </lineage>
</organism>
<protein>
    <submittedName>
        <fullName evidence="1">Uncharacterized protein</fullName>
    </submittedName>
</protein>
<evidence type="ECO:0000313" key="2">
    <source>
        <dbReference type="Proteomes" id="UP000799778"/>
    </source>
</evidence>
<dbReference type="GeneID" id="54280180"/>
<dbReference type="RefSeq" id="XP_033380032.1">
    <property type="nucleotide sequence ID" value="XM_033522783.1"/>
</dbReference>
<proteinExistence type="predicted"/>
<gene>
    <name evidence="1" type="ORF">BU24DRAFT_287237</name>
</gene>
<keyword evidence="2" id="KW-1185">Reference proteome</keyword>
<name>A0A6A5XFH1_9PLEO</name>
<reference evidence="1" key="1">
    <citation type="journal article" date="2020" name="Stud. Mycol.">
        <title>101 Dothideomycetes genomes: a test case for predicting lifestyles and emergence of pathogens.</title>
        <authorList>
            <person name="Haridas S."/>
            <person name="Albert R."/>
            <person name="Binder M."/>
            <person name="Bloem J."/>
            <person name="Labutti K."/>
            <person name="Salamov A."/>
            <person name="Andreopoulos B."/>
            <person name="Baker S."/>
            <person name="Barry K."/>
            <person name="Bills G."/>
            <person name="Bluhm B."/>
            <person name="Cannon C."/>
            <person name="Castanera R."/>
            <person name="Culley D."/>
            <person name="Daum C."/>
            <person name="Ezra D."/>
            <person name="Gonzalez J."/>
            <person name="Henrissat B."/>
            <person name="Kuo A."/>
            <person name="Liang C."/>
            <person name="Lipzen A."/>
            <person name="Lutzoni F."/>
            <person name="Magnuson J."/>
            <person name="Mondo S."/>
            <person name="Nolan M."/>
            <person name="Ohm R."/>
            <person name="Pangilinan J."/>
            <person name="Park H.-J."/>
            <person name="Ramirez L."/>
            <person name="Alfaro M."/>
            <person name="Sun H."/>
            <person name="Tritt A."/>
            <person name="Yoshinaga Y."/>
            <person name="Zwiers L.-H."/>
            <person name="Turgeon B."/>
            <person name="Goodwin S."/>
            <person name="Spatafora J."/>
            <person name="Crous P."/>
            <person name="Grigoriev I."/>
        </authorList>
    </citation>
    <scope>NUCLEOTIDE SEQUENCE</scope>
    <source>
        <strain evidence="1">CBS 175.79</strain>
    </source>
</reference>
<dbReference type="AlphaFoldDB" id="A0A6A5XFH1"/>
<evidence type="ECO:0000313" key="1">
    <source>
        <dbReference type="EMBL" id="KAF2011693.1"/>
    </source>
</evidence>
<accession>A0A6A5XFH1</accession>
<dbReference type="Proteomes" id="UP000799778">
    <property type="component" value="Unassembled WGS sequence"/>
</dbReference>